<reference evidence="1 2" key="1">
    <citation type="submission" date="2020-09" db="EMBL/GenBank/DDBJ databases">
        <title>Characterization of Paenibacillus peoriae strain ZF390 with broad-spectrum antimicrobial activity as a potential biocontrol agent.</title>
        <authorList>
            <person name="Li L."/>
            <person name="Zhao Y."/>
            <person name="Li B."/>
            <person name="Xie X."/>
        </authorList>
    </citation>
    <scope>NUCLEOTIDE SEQUENCE [LARGE SCALE GENOMIC DNA]</scope>
    <source>
        <strain evidence="1 2">ZF390</strain>
    </source>
</reference>
<dbReference type="EMBL" id="CP061172">
    <property type="protein sequence ID" value="QNR65333.1"/>
    <property type="molecule type" value="Genomic_DNA"/>
</dbReference>
<organism evidence="1 2">
    <name type="scientific">Paenibacillus peoriae</name>
    <dbReference type="NCBI Taxonomy" id="59893"/>
    <lineage>
        <taxon>Bacteria</taxon>
        <taxon>Bacillati</taxon>
        <taxon>Bacillota</taxon>
        <taxon>Bacilli</taxon>
        <taxon>Bacillales</taxon>
        <taxon>Paenibacillaceae</taxon>
        <taxon>Paenibacillus</taxon>
    </lineage>
</organism>
<dbReference type="AlphaFoldDB" id="A0A7H0Y2M5"/>
<name>A0A7H0Y2M5_9BACL</name>
<evidence type="ECO:0000313" key="1">
    <source>
        <dbReference type="EMBL" id="QNR65333.1"/>
    </source>
</evidence>
<dbReference type="Proteomes" id="UP000516384">
    <property type="component" value="Chromosome"/>
</dbReference>
<dbReference type="RefSeq" id="WP_190297237.1">
    <property type="nucleotide sequence ID" value="NZ_CP061172.1"/>
</dbReference>
<proteinExistence type="predicted"/>
<sequence length="243" mass="28421">MIESYLRKETDTREPYQKIRLDADDRIAFGFSVTYSVLVSVNTIGNSFRYKGVVCKPYSSKGKCRWRVRLVACGGAYDSYDSLTLQVLNQTAMSLKHARKLIAGSIVEFEATPRYKEEIWSKILDSDRRVPILKKVNGELIWVATTWEDASAAIQGKRTWNSFGNLYELPFGSGQFYYREMKWEQRYTQYKDGTRDWSSRRKIKETYYDSIKVSERDYPELRIVKDKEMIEKINEAVGDINEN</sequence>
<gene>
    <name evidence="1" type="ORF">IAQ67_15660</name>
</gene>
<evidence type="ECO:0000313" key="2">
    <source>
        <dbReference type="Proteomes" id="UP000516384"/>
    </source>
</evidence>
<accession>A0A7H0Y2M5</accession>
<protein>
    <submittedName>
        <fullName evidence="1">Uncharacterized protein</fullName>
    </submittedName>
</protein>